<organism evidence="2 3">
    <name type="scientific">Ditylenchus dipsaci</name>
    <dbReference type="NCBI Taxonomy" id="166011"/>
    <lineage>
        <taxon>Eukaryota</taxon>
        <taxon>Metazoa</taxon>
        <taxon>Ecdysozoa</taxon>
        <taxon>Nematoda</taxon>
        <taxon>Chromadorea</taxon>
        <taxon>Rhabditida</taxon>
        <taxon>Tylenchina</taxon>
        <taxon>Tylenchomorpha</taxon>
        <taxon>Sphaerularioidea</taxon>
        <taxon>Anguinidae</taxon>
        <taxon>Anguininae</taxon>
        <taxon>Ditylenchus</taxon>
    </lineage>
</organism>
<reference evidence="3" key="1">
    <citation type="submission" date="2022-11" db="UniProtKB">
        <authorList>
            <consortium name="WormBaseParasite"/>
        </authorList>
    </citation>
    <scope>IDENTIFICATION</scope>
</reference>
<sequence>MSKEVVDKMPCSLPPPFNQTQLGGVCACGRSSTTDHSPTQLASLLEKRESGEKVRASSISSHKGQPLVRGVNGVGASKWVKHLGKQ</sequence>
<proteinExistence type="predicted"/>
<feature type="compositionally biased region" description="Basic and acidic residues" evidence="1">
    <location>
        <begin position="46"/>
        <end position="55"/>
    </location>
</feature>
<name>A0A915DPF2_9BILA</name>
<evidence type="ECO:0000256" key="1">
    <source>
        <dbReference type="SAM" id="MobiDB-lite"/>
    </source>
</evidence>
<evidence type="ECO:0000313" key="3">
    <source>
        <dbReference type="WBParaSite" id="jg22146"/>
    </source>
</evidence>
<protein>
    <submittedName>
        <fullName evidence="3">Uncharacterized protein</fullName>
    </submittedName>
</protein>
<dbReference type="WBParaSite" id="jg22146">
    <property type="protein sequence ID" value="jg22146"/>
    <property type="gene ID" value="jg22146"/>
</dbReference>
<dbReference type="Proteomes" id="UP000887574">
    <property type="component" value="Unplaced"/>
</dbReference>
<accession>A0A915DPF2</accession>
<dbReference type="AlphaFoldDB" id="A0A915DPF2"/>
<evidence type="ECO:0000313" key="2">
    <source>
        <dbReference type="Proteomes" id="UP000887574"/>
    </source>
</evidence>
<keyword evidence="2" id="KW-1185">Reference proteome</keyword>
<feature type="region of interest" description="Disordered" evidence="1">
    <location>
        <begin position="46"/>
        <end position="70"/>
    </location>
</feature>
<dbReference type="PROSITE" id="PS51257">
    <property type="entry name" value="PROKAR_LIPOPROTEIN"/>
    <property type="match status" value="1"/>
</dbReference>